<evidence type="ECO:0000313" key="2">
    <source>
        <dbReference type="EMBL" id="MDC0711610.1"/>
    </source>
</evidence>
<dbReference type="EMBL" id="JAQNDM010000002">
    <property type="protein sequence ID" value="MDC0711610.1"/>
    <property type="molecule type" value="Genomic_DNA"/>
</dbReference>
<evidence type="ECO:0000256" key="1">
    <source>
        <dbReference type="SAM" id="SignalP"/>
    </source>
</evidence>
<organism evidence="2 3">
    <name type="scientific">Stigmatella ashevillensis</name>
    <dbReference type="NCBI Taxonomy" id="2995309"/>
    <lineage>
        <taxon>Bacteria</taxon>
        <taxon>Pseudomonadati</taxon>
        <taxon>Myxococcota</taxon>
        <taxon>Myxococcia</taxon>
        <taxon>Myxococcales</taxon>
        <taxon>Cystobacterineae</taxon>
        <taxon>Archangiaceae</taxon>
        <taxon>Stigmatella</taxon>
    </lineage>
</organism>
<feature type="chain" id="PRO_5047019701" evidence="1">
    <location>
        <begin position="23"/>
        <end position="301"/>
    </location>
</feature>
<name>A0ABT5DD46_9BACT</name>
<dbReference type="NCBIfam" id="TIGR02268">
    <property type="entry name" value="Myxococcus xanthus paralogous family TIGR02268"/>
    <property type="match status" value="1"/>
</dbReference>
<reference evidence="2 3" key="1">
    <citation type="submission" date="2022-11" db="EMBL/GenBank/DDBJ databases">
        <title>Minimal conservation of predation-associated metabolite biosynthetic gene clusters underscores biosynthetic potential of Myxococcota including descriptions for ten novel species: Archangium lansinium sp. nov., Myxococcus landrumus sp. nov., Nannocystis bai.</title>
        <authorList>
            <person name="Ahearne A."/>
            <person name="Stevens C."/>
            <person name="Dowd S."/>
        </authorList>
    </citation>
    <scope>NUCLEOTIDE SEQUENCE [LARGE SCALE GENOMIC DNA]</scope>
    <source>
        <strain evidence="2 3">NCWAL01</strain>
    </source>
</reference>
<sequence>MSLPLRAVFLGLVLLGATKATARPGPLQCEPDVRHILLEPVGAGSPPPEVCIQAGKATTLLFDRAVRPGEVRLEGRARFRQVEAMGSILVLVPGETLTPGMRLRLEVPFREAGEAAAFVLVASSLAERQVEVSHVSRAAEGLFGEELRTELQQCRQRLTEAETWWARSQNLAGAVSHFWLSDTLSSLNLQAAAHAAQAPGFPWISEFFAYRAAAHERALRMGLRPRAGAPPWKPVQATLQGPSGEPPVTLEILNPPALPNRGQELLLHVPSSQDDEHPGPFTLVLVSKGAPPWIIPGVRFP</sequence>
<keyword evidence="3" id="KW-1185">Reference proteome</keyword>
<keyword evidence="1" id="KW-0732">Signal</keyword>
<proteinExistence type="predicted"/>
<dbReference type="Pfam" id="PF09544">
    <property type="entry name" value="DUF2381"/>
    <property type="match status" value="1"/>
</dbReference>
<feature type="signal peptide" evidence="1">
    <location>
        <begin position="1"/>
        <end position="22"/>
    </location>
</feature>
<gene>
    <name evidence="2" type="ORF">POL68_24285</name>
</gene>
<dbReference type="RefSeq" id="WP_272141589.1">
    <property type="nucleotide sequence ID" value="NZ_JAQNDM010000002.1"/>
</dbReference>
<protein>
    <submittedName>
        <fullName evidence="2">DUF2381 family protein</fullName>
    </submittedName>
</protein>
<dbReference type="Proteomes" id="UP001221838">
    <property type="component" value="Unassembled WGS sequence"/>
</dbReference>
<dbReference type="InterPro" id="IPR011754">
    <property type="entry name" value="Mxa_paralog_2268"/>
</dbReference>
<accession>A0ABT5DD46</accession>
<comment type="caution">
    <text evidence="2">The sequence shown here is derived from an EMBL/GenBank/DDBJ whole genome shotgun (WGS) entry which is preliminary data.</text>
</comment>
<evidence type="ECO:0000313" key="3">
    <source>
        <dbReference type="Proteomes" id="UP001221838"/>
    </source>
</evidence>